<dbReference type="AlphaFoldDB" id="A0A5B7I0X3"/>
<evidence type="ECO:0000313" key="1">
    <source>
        <dbReference type="EMBL" id="MPC79021.1"/>
    </source>
</evidence>
<dbReference type="EMBL" id="VSRR010050002">
    <property type="protein sequence ID" value="MPC79021.1"/>
    <property type="molecule type" value="Genomic_DNA"/>
</dbReference>
<dbReference type="Proteomes" id="UP000324222">
    <property type="component" value="Unassembled WGS sequence"/>
</dbReference>
<accession>A0A5B7I0X3</accession>
<gene>
    <name evidence="1" type="ORF">E2C01_073532</name>
</gene>
<organism evidence="1 2">
    <name type="scientific">Portunus trituberculatus</name>
    <name type="common">Swimming crab</name>
    <name type="synonym">Neptunus trituberculatus</name>
    <dbReference type="NCBI Taxonomy" id="210409"/>
    <lineage>
        <taxon>Eukaryota</taxon>
        <taxon>Metazoa</taxon>
        <taxon>Ecdysozoa</taxon>
        <taxon>Arthropoda</taxon>
        <taxon>Crustacea</taxon>
        <taxon>Multicrustacea</taxon>
        <taxon>Malacostraca</taxon>
        <taxon>Eumalacostraca</taxon>
        <taxon>Eucarida</taxon>
        <taxon>Decapoda</taxon>
        <taxon>Pleocyemata</taxon>
        <taxon>Brachyura</taxon>
        <taxon>Eubrachyura</taxon>
        <taxon>Portunoidea</taxon>
        <taxon>Portunidae</taxon>
        <taxon>Portuninae</taxon>
        <taxon>Portunus</taxon>
    </lineage>
</organism>
<name>A0A5B7I0X3_PORTR</name>
<comment type="caution">
    <text evidence="1">The sequence shown here is derived from an EMBL/GenBank/DDBJ whole genome shotgun (WGS) entry which is preliminary data.</text>
</comment>
<sequence length="66" mass="7304">MKENMVVMSSMVFREPGVDRGVCLVKASQLPIIDSRVKEAKQIGTQCAICCLSLDSTKAASWWTVR</sequence>
<reference evidence="1 2" key="1">
    <citation type="submission" date="2019-05" db="EMBL/GenBank/DDBJ databases">
        <title>Another draft genome of Portunus trituberculatus and its Hox gene families provides insights of decapod evolution.</title>
        <authorList>
            <person name="Jeong J.-H."/>
            <person name="Song I."/>
            <person name="Kim S."/>
            <person name="Choi T."/>
            <person name="Kim D."/>
            <person name="Ryu S."/>
            <person name="Kim W."/>
        </authorList>
    </citation>
    <scope>NUCLEOTIDE SEQUENCE [LARGE SCALE GENOMIC DNA]</scope>
    <source>
        <tissue evidence="1">Muscle</tissue>
    </source>
</reference>
<protein>
    <submittedName>
        <fullName evidence="1">Uncharacterized protein</fullName>
    </submittedName>
</protein>
<keyword evidence="2" id="KW-1185">Reference proteome</keyword>
<proteinExistence type="predicted"/>
<evidence type="ECO:0000313" key="2">
    <source>
        <dbReference type="Proteomes" id="UP000324222"/>
    </source>
</evidence>